<dbReference type="AlphaFoldDB" id="A0A1R1L7M4"/>
<dbReference type="GO" id="GO:0009288">
    <property type="term" value="C:bacterial-type flagellum"/>
    <property type="evidence" value="ECO:0007669"/>
    <property type="project" value="UniProtKB-SubCell"/>
</dbReference>
<evidence type="ECO:0000256" key="4">
    <source>
        <dbReference type="SAM" id="Coils"/>
    </source>
</evidence>
<dbReference type="Proteomes" id="UP000187085">
    <property type="component" value="Unassembled WGS sequence"/>
</dbReference>
<protein>
    <recommendedName>
        <fullName evidence="3">Flagellin</fullName>
    </recommendedName>
</protein>
<comment type="function">
    <text evidence="3">Flagellin is the subunit protein which polymerizes to form the filaments of bacterial flagella.</text>
</comment>
<sequence>MTLRITTQTMAASASRQLAAAQGRLADAQETATSLRRITRPSDDPAGTAQALRVRAETAANAQYGRNIDNGTAWLTRVDAALGNATDAIISARDSVQQSLNASRTPADRAAFAQQIDALRADLLAAANTTHQGRNLFAATADTPAAFTDGQPPVYTGVAGDAVQRRFGPEQTVRVDADGAAIFGTGGGSVFALLDAISTELRAGGTGTGRLAELDTALRTVTTARADAGARLSTLTAAKDANAAAKVSLESNRAAIEDVDLGTAVLDLQLQQTSYQAALAVTAKTLQSTLMDFLR</sequence>
<dbReference type="Gene3D" id="1.20.1330.10">
    <property type="entry name" value="f41 fragment of flagellin, N-terminal domain"/>
    <property type="match status" value="1"/>
</dbReference>
<dbReference type="InterPro" id="IPR001029">
    <property type="entry name" value="Flagellin_N"/>
</dbReference>
<dbReference type="RefSeq" id="WP_076704759.1">
    <property type="nucleotide sequence ID" value="NZ_MRDE01000072.1"/>
</dbReference>
<evidence type="ECO:0000256" key="1">
    <source>
        <dbReference type="ARBA" id="ARBA00005709"/>
    </source>
</evidence>
<keyword evidence="7" id="KW-0966">Cell projection</keyword>
<dbReference type="Pfam" id="PF00669">
    <property type="entry name" value="Flagellin_N"/>
    <property type="match status" value="1"/>
</dbReference>
<feature type="domain" description="Flagellin C-terminal" evidence="6">
    <location>
        <begin position="213"/>
        <end position="293"/>
    </location>
</feature>
<evidence type="ECO:0000313" key="8">
    <source>
        <dbReference type="Proteomes" id="UP000187085"/>
    </source>
</evidence>
<dbReference type="InterPro" id="IPR001492">
    <property type="entry name" value="Flagellin"/>
</dbReference>
<dbReference type="OrthoDB" id="9758307at2"/>
<reference evidence="7 8" key="1">
    <citation type="submission" date="2016-12" db="EMBL/GenBank/DDBJ databases">
        <title>Draft genome of Tersicoccus phoenicis 1P05MA.</title>
        <authorList>
            <person name="Nakajima Y."/>
            <person name="Yoshizawa S."/>
            <person name="Nakamura K."/>
            <person name="Ogura Y."/>
            <person name="Hayashi T."/>
            <person name="Kogure K."/>
        </authorList>
    </citation>
    <scope>NUCLEOTIDE SEQUENCE [LARGE SCALE GENOMIC DNA]</scope>
    <source>
        <strain evidence="7 8">1p05MA</strain>
    </source>
</reference>
<comment type="similarity">
    <text evidence="1 3">Belongs to the bacterial flagellin family.</text>
</comment>
<comment type="caution">
    <text evidence="7">The sequence shown here is derived from an EMBL/GenBank/DDBJ whole genome shotgun (WGS) entry which is preliminary data.</text>
</comment>
<dbReference type="SUPFAM" id="SSF64518">
    <property type="entry name" value="Phase 1 flagellin"/>
    <property type="match status" value="1"/>
</dbReference>
<accession>A0A1R1L7M4</accession>
<dbReference type="InterPro" id="IPR046358">
    <property type="entry name" value="Flagellin_C"/>
</dbReference>
<keyword evidence="3" id="KW-0964">Secreted</keyword>
<dbReference type="GO" id="GO:0005198">
    <property type="term" value="F:structural molecule activity"/>
    <property type="evidence" value="ECO:0007669"/>
    <property type="project" value="UniProtKB-UniRule"/>
</dbReference>
<organism evidence="7 8">
    <name type="scientific">Tersicoccus phoenicis</name>
    <dbReference type="NCBI Taxonomy" id="554083"/>
    <lineage>
        <taxon>Bacteria</taxon>
        <taxon>Bacillati</taxon>
        <taxon>Actinomycetota</taxon>
        <taxon>Actinomycetes</taxon>
        <taxon>Micrococcales</taxon>
        <taxon>Micrococcaceae</taxon>
        <taxon>Tersicoccus</taxon>
    </lineage>
</organism>
<dbReference type="PANTHER" id="PTHR42792:SF1">
    <property type="entry name" value="FLAGELLAR HOOK-ASSOCIATED PROTEIN 3"/>
    <property type="match status" value="1"/>
</dbReference>
<evidence type="ECO:0000256" key="3">
    <source>
        <dbReference type="RuleBase" id="RU362073"/>
    </source>
</evidence>
<keyword evidence="4" id="KW-0175">Coiled coil</keyword>
<dbReference type="GO" id="GO:0005576">
    <property type="term" value="C:extracellular region"/>
    <property type="evidence" value="ECO:0007669"/>
    <property type="project" value="UniProtKB-SubCell"/>
</dbReference>
<dbReference type="EMBL" id="MRDE01000072">
    <property type="protein sequence ID" value="OMH23534.1"/>
    <property type="molecule type" value="Genomic_DNA"/>
</dbReference>
<feature type="coiled-coil region" evidence="4">
    <location>
        <begin position="11"/>
        <end position="38"/>
    </location>
</feature>
<evidence type="ECO:0000259" key="6">
    <source>
        <dbReference type="Pfam" id="PF00700"/>
    </source>
</evidence>
<feature type="domain" description="Flagellin N-terminal" evidence="5">
    <location>
        <begin position="5"/>
        <end position="140"/>
    </location>
</feature>
<proteinExistence type="inferred from homology"/>
<keyword evidence="7" id="KW-0969">Cilium</keyword>
<evidence type="ECO:0000256" key="2">
    <source>
        <dbReference type="ARBA" id="ARBA00023143"/>
    </source>
</evidence>
<evidence type="ECO:0000259" key="5">
    <source>
        <dbReference type="Pfam" id="PF00669"/>
    </source>
</evidence>
<name>A0A1R1L7M4_9MICC</name>
<dbReference type="Pfam" id="PF00700">
    <property type="entry name" value="Flagellin_C"/>
    <property type="match status" value="1"/>
</dbReference>
<keyword evidence="8" id="KW-1185">Reference proteome</keyword>
<dbReference type="STRING" id="554083.BKD30_11415"/>
<comment type="subcellular location">
    <subcellularLocation>
        <location evidence="3">Secreted</location>
    </subcellularLocation>
    <subcellularLocation>
        <location evidence="3">Bacterial flagellum</location>
    </subcellularLocation>
</comment>
<gene>
    <name evidence="7" type="ORF">BKD30_11415</name>
</gene>
<dbReference type="PANTHER" id="PTHR42792">
    <property type="entry name" value="FLAGELLIN"/>
    <property type="match status" value="1"/>
</dbReference>
<keyword evidence="7" id="KW-0282">Flagellum</keyword>
<evidence type="ECO:0000313" key="7">
    <source>
        <dbReference type="EMBL" id="OMH23534.1"/>
    </source>
</evidence>
<keyword evidence="2 3" id="KW-0975">Bacterial flagellum</keyword>